<dbReference type="EC" id="2.7.11.1" evidence="1"/>
<dbReference type="InterPro" id="IPR011009">
    <property type="entry name" value="Kinase-like_dom_sf"/>
</dbReference>
<accession>V6TLF4</accession>
<proteinExistence type="predicted"/>
<dbReference type="PANTHER" id="PTHR43671">
    <property type="entry name" value="SERINE/THREONINE-PROTEIN KINASE NEK"/>
    <property type="match status" value="1"/>
</dbReference>
<comment type="caution">
    <text evidence="11">The sequence shown here is derived from an EMBL/GenBank/DDBJ whole genome shotgun (WGS) entry which is preliminary data.</text>
</comment>
<organism evidence="11 12">
    <name type="scientific">Giardia intestinalis</name>
    <name type="common">Giardia lamblia</name>
    <dbReference type="NCBI Taxonomy" id="5741"/>
    <lineage>
        <taxon>Eukaryota</taxon>
        <taxon>Metamonada</taxon>
        <taxon>Diplomonadida</taxon>
        <taxon>Hexamitidae</taxon>
        <taxon>Giardiinae</taxon>
        <taxon>Giardia</taxon>
    </lineage>
</organism>
<keyword evidence="3" id="KW-0808">Transferase</keyword>
<evidence type="ECO:0000256" key="3">
    <source>
        <dbReference type="ARBA" id="ARBA00022679"/>
    </source>
</evidence>
<comment type="catalytic activity">
    <reaction evidence="8">
        <text>L-seryl-[protein] + ATP = O-phospho-L-seryl-[protein] + ADP + H(+)</text>
        <dbReference type="Rhea" id="RHEA:17989"/>
        <dbReference type="Rhea" id="RHEA-COMP:9863"/>
        <dbReference type="Rhea" id="RHEA-COMP:11604"/>
        <dbReference type="ChEBI" id="CHEBI:15378"/>
        <dbReference type="ChEBI" id="CHEBI:29999"/>
        <dbReference type="ChEBI" id="CHEBI:30616"/>
        <dbReference type="ChEBI" id="CHEBI:83421"/>
        <dbReference type="ChEBI" id="CHEBI:456216"/>
        <dbReference type="EC" id="2.7.11.1"/>
    </reaction>
</comment>
<dbReference type="GO" id="GO:0004674">
    <property type="term" value="F:protein serine/threonine kinase activity"/>
    <property type="evidence" value="ECO:0007669"/>
    <property type="project" value="UniProtKB-KW"/>
</dbReference>
<keyword evidence="2" id="KW-0723">Serine/threonine-protein kinase</keyword>
<dbReference type="InterPro" id="IPR000719">
    <property type="entry name" value="Prot_kinase_dom"/>
</dbReference>
<dbReference type="OrthoDB" id="4062651at2759"/>
<evidence type="ECO:0000313" key="12">
    <source>
        <dbReference type="Proteomes" id="UP000018040"/>
    </source>
</evidence>
<evidence type="ECO:0000256" key="1">
    <source>
        <dbReference type="ARBA" id="ARBA00012513"/>
    </source>
</evidence>
<feature type="domain" description="Protein kinase" evidence="10">
    <location>
        <begin position="1"/>
        <end position="89"/>
    </location>
</feature>
<evidence type="ECO:0000313" key="11">
    <source>
        <dbReference type="EMBL" id="ESU39484.1"/>
    </source>
</evidence>
<keyword evidence="6" id="KW-0067">ATP-binding</keyword>
<name>V6TLF4_GIAIN</name>
<gene>
    <name evidence="11" type="ORF">GSB_155335</name>
</gene>
<dbReference type="PANTHER" id="PTHR43671:SF98">
    <property type="entry name" value="SERINE_THREONINE-PROTEIN KINASE NEK11"/>
    <property type="match status" value="1"/>
</dbReference>
<reference evidence="11 12" key="2">
    <citation type="journal article" date="2013" name="Genome Biol. Evol.">
        <title>Genome sequencing of Giardia lamblia genotypes A2 and B isolates (DH and GS) and comparative analysis with the genomes of genotypes A1 and E (WB and Pig).</title>
        <authorList>
            <person name="Adam R.D."/>
            <person name="Dahlstrom E.W."/>
            <person name="Martens C.A."/>
            <person name="Bruno D.P."/>
            <person name="Barbian K.D."/>
            <person name="Ricklefs S.M."/>
            <person name="Hernandez M.M."/>
            <person name="Narla N.P."/>
            <person name="Patel R.B."/>
            <person name="Porcella S.F."/>
            <person name="Nash T.E."/>
        </authorList>
    </citation>
    <scope>NUCLEOTIDE SEQUENCE [LARGE SCALE GENOMIC DNA]</scope>
    <source>
        <strain evidence="11 12">GS</strain>
    </source>
</reference>
<dbReference type="VEuPathDB" id="GiardiaDB:DHA2_153079"/>
<evidence type="ECO:0000256" key="7">
    <source>
        <dbReference type="ARBA" id="ARBA00047899"/>
    </source>
</evidence>
<evidence type="ECO:0000256" key="9">
    <source>
        <dbReference type="SAM" id="MobiDB-lite"/>
    </source>
</evidence>
<dbReference type="Gene3D" id="1.10.510.10">
    <property type="entry name" value="Transferase(Phosphotransferase) domain 1"/>
    <property type="match status" value="1"/>
</dbReference>
<dbReference type="Pfam" id="PF00069">
    <property type="entry name" value="Pkinase"/>
    <property type="match status" value="1"/>
</dbReference>
<dbReference type="AlphaFoldDB" id="V6TLF4"/>
<keyword evidence="4" id="KW-0547">Nucleotide-binding</keyword>
<evidence type="ECO:0000256" key="6">
    <source>
        <dbReference type="ARBA" id="ARBA00022840"/>
    </source>
</evidence>
<dbReference type="SUPFAM" id="SSF56112">
    <property type="entry name" value="Protein kinase-like (PK-like)"/>
    <property type="match status" value="1"/>
</dbReference>
<evidence type="ECO:0000256" key="8">
    <source>
        <dbReference type="ARBA" id="ARBA00048679"/>
    </source>
</evidence>
<evidence type="ECO:0000259" key="10">
    <source>
        <dbReference type="PROSITE" id="PS50011"/>
    </source>
</evidence>
<keyword evidence="5" id="KW-0418">Kinase</keyword>
<feature type="region of interest" description="Disordered" evidence="9">
    <location>
        <begin position="134"/>
        <end position="154"/>
    </location>
</feature>
<protein>
    <recommendedName>
        <fullName evidence="1">non-specific serine/threonine protein kinase</fullName>
        <ecNumber evidence="1">2.7.11.1</ecNumber>
    </recommendedName>
</protein>
<dbReference type="PROSITE" id="PS50011">
    <property type="entry name" value="PROTEIN_KINASE_DOM"/>
    <property type="match status" value="1"/>
</dbReference>
<reference evidence="12" key="1">
    <citation type="submission" date="2012-02" db="EMBL/GenBank/DDBJ databases">
        <title>Genome sequencing of Giardia lamblia Genotypes A2 and B isolates (DH and GS) and comparative analysis with the genomes of Genotypes A1 and E (WB and Pig).</title>
        <authorList>
            <person name="Adam R."/>
            <person name="Dahlstrom E."/>
            <person name="Martens C."/>
            <person name="Bruno D."/>
            <person name="Barbian K."/>
            <person name="Porcella S.F."/>
            <person name="Nash T."/>
        </authorList>
    </citation>
    <scope>NUCLEOTIDE SEQUENCE</scope>
    <source>
        <strain evidence="12">GS</strain>
    </source>
</reference>
<sequence length="154" mass="17365">MAPETLIYNSTSPASDIWALGVIIYELTTLKRPNFLGDKEPRHVFTSGWRPDLSAVKDEFTRMILEKIFVLDPIERPTAGDIAILFQTLNISTNELSAQDPVSDESQGHISFRIAVALRLAFLGRLSYAQSLMETSRQSRDTSPRRGRRVLETI</sequence>
<dbReference type="EMBL" id="AHHH01000469">
    <property type="protein sequence ID" value="ESU39484.1"/>
    <property type="molecule type" value="Genomic_DNA"/>
</dbReference>
<evidence type="ECO:0000256" key="5">
    <source>
        <dbReference type="ARBA" id="ARBA00022777"/>
    </source>
</evidence>
<evidence type="ECO:0000256" key="2">
    <source>
        <dbReference type="ARBA" id="ARBA00022527"/>
    </source>
</evidence>
<dbReference type="Proteomes" id="UP000018040">
    <property type="component" value="Unassembled WGS sequence"/>
</dbReference>
<feature type="compositionally biased region" description="Basic and acidic residues" evidence="9">
    <location>
        <begin position="137"/>
        <end position="154"/>
    </location>
</feature>
<dbReference type="InterPro" id="IPR050660">
    <property type="entry name" value="NEK_Ser/Thr_kinase"/>
</dbReference>
<comment type="catalytic activity">
    <reaction evidence="7">
        <text>L-threonyl-[protein] + ATP = O-phospho-L-threonyl-[protein] + ADP + H(+)</text>
        <dbReference type="Rhea" id="RHEA:46608"/>
        <dbReference type="Rhea" id="RHEA-COMP:11060"/>
        <dbReference type="Rhea" id="RHEA-COMP:11605"/>
        <dbReference type="ChEBI" id="CHEBI:15378"/>
        <dbReference type="ChEBI" id="CHEBI:30013"/>
        <dbReference type="ChEBI" id="CHEBI:30616"/>
        <dbReference type="ChEBI" id="CHEBI:61977"/>
        <dbReference type="ChEBI" id="CHEBI:456216"/>
        <dbReference type="EC" id="2.7.11.1"/>
    </reaction>
</comment>
<dbReference type="GO" id="GO:0005524">
    <property type="term" value="F:ATP binding"/>
    <property type="evidence" value="ECO:0007669"/>
    <property type="project" value="UniProtKB-KW"/>
</dbReference>
<evidence type="ECO:0000256" key="4">
    <source>
        <dbReference type="ARBA" id="ARBA00022741"/>
    </source>
</evidence>